<feature type="modified residue" description="4-aspartylphosphate" evidence="4 6">
    <location>
        <position position="55"/>
    </location>
</feature>
<comment type="caution">
    <text evidence="10">The sequence shown here is derived from an EMBL/GenBank/DDBJ whole genome shotgun (WGS) entry which is preliminary data.</text>
</comment>
<proteinExistence type="inferred from homology"/>
<evidence type="ECO:0000256" key="4">
    <source>
        <dbReference type="HAMAP-Rule" id="MF_00099"/>
    </source>
</evidence>
<dbReference type="InterPro" id="IPR035909">
    <property type="entry name" value="CheB_C"/>
</dbReference>
<comment type="catalytic activity">
    <reaction evidence="4">
        <text>L-glutaminyl-[protein] + H2O = L-glutamyl-[protein] + NH4(+)</text>
        <dbReference type="Rhea" id="RHEA:16441"/>
        <dbReference type="Rhea" id="RHEA-COMP:10207"/>
        <dbReference type="Rhea" id="RHEA-COMP:10208"/>
        <dbReference type="ChEBI" id="CHEBI:15377"/>
        <dbReference type="ChEBI" id="CHEBI:28938"/>
        <dbReference type="ChEBI" id="CHEBI:29973"/>
        <dbReference type="ChEBI" id="CHEBI:30011"/>
        <dbReference type="EC" id="3.5.1.44"/>
    </reaction>
</comment>
<dbReference type="EC" id="3.1.1.61" evidence="4"/>
<dbReference type="CDD" id="cd16432">
    <property type="entry name" value="CheB_Rec"/>
    <property type="match status" value="1"/>
</dbReference>
<dbReference type="SUPFAM" id="SSF52738">
    <property type="entry name" value="Methylesterase CheB, C-terminal domain"/>
    <property type="match status" value="1"/>
</dbReference>
<comment type="PTM">
    <text evidence="4">Phosphorylated by CheA. Phosphorylation of the N-terminal regulatory domain activates the methylesterase activity.</text>
</comment>
<dbReference type="Proteomes" id="UP001305746">
    <property type="component" value="Unassembled WGS sequence"/>
</dbReference>
<evidence type="ECO:0000256" key="7">
    <source>
        <dbReference type="SAM" id="MobiDB-lite"/>
    </source>
</evidence>
<dbReference type="Gene3D" id="3.40.50.2300">
    <property type="match status" value="1"/>
</dbReference>
<reference evidence="10 11" key="1">
    <citation type="submission" date="2023-12" db="EMBL/GenBank/DDBJ databases">
        <title>Marinobacter qingdaonensis sp. nov., isolated from the intertidal sediment of Qingdao, PR China.</title>
        <authorList>
            <person name="Li Y."/>
        </authorList>
    </citation>
    <scope>NUCLEOTIDE SEQUENCE [LARGE SCALE GENOMIC DNA]</scope>
    <source>
        <strain evidence="10 11">ASW11-75</strain>
    </source>
</reference>
<sequence>MTVSVLVVDDSGFFRKRLTEILTGSGQIKVVGAATNGREGVELAQRLRPDVITMDYEMPVMDGISAVREIMQKHPVPVLMFSSLTYEGARVTLDALEAGAVDFLPKNFEEIARDTSQLQKILIDRILDVAGSRPGARPSPAPTSAPVARPAEPTRPRPHSPSPRTTPPARPAASAPAPEPEAPRRSARRGAAKHYSVVGIGTSTGGPVALQRVLTALPASFPAPIVLVQHMPASFTPAFAERLNKLCQIQVRQAEDGDILKPGLALLAPGGKQMMIENRGGQGRVRILPGDERLNYKPCVDVTFGSLARSFPGKTLGVILTGMGADGRDGCRMMKQSGSDVWSQDEKTSVIYGMPMAVAKAGLSDEVLPLGDIGPRLVEGVG</sequence>
<dbReference type="EMBL" id="JAYDCJ010000003">
    <property type="protein sequence ID" value="MEA1081546.1"/>
    <property type="molecule type" value="Genomic_DNA"/>
</dbReference>
<comment type="subcellular location">
    <subcellularLocation>
        <location evidence="4">Cytoplasm</location>
    </subcellularLocation>
</comment>
<evidence type="ECO:0000256" key="2">
    <source>
        <dbReference type="ARBA" id="ARBA00022801"/>
    </source>
</evidence>
<feature type="domain" description="CheB-type methylesterase" evidence="9">
    <location>
        <begin position="191"/>
        <end position="382"/>
    </location>
</feature>
<comment type="domain">
    <text evidence="4">Contains a C-terminal catalytic domain, and an N-terminal region which modulates catalytic activity.</text>
</comment>
<evidence type="ECO:0000313" key="11">
    <source>
        <dbReference type="Proteomes" id="UP001305746"/>
    </source>
</evidence>
<comment type="catalytic activity">
    <reaction evidence="3 4">
        <text>[protein]-L-glutamate 5-O-methyl ester + H2O = L-glutamyl-[protein] + methanol + H(+)</text>
        <dbReference type="Rhea" id="RHEA:23236"/>
        <dbReference type="Rhea" id="RHEA-COMP:10208"/>
        <dbReference type="Rhea" id="RHEA-COMP:10311"/>
        <dbReference type="ChEBI" id="CHEBI:15377"/>
        <dbReference type="ChEBI" id="CHEBI:15378"/>
        <dbReference type="ChEBI" id="CHEBI:17790"/>
        <dbReference type="ChEBI" id="CHEBI:29973"/>
        <dbReference type="ChEBI" id="CHEBI:82795"/>
        <dbReference type="EC" id="3.1.1.61"/>
    </reaction>
</comment>
<dbReference type="InterPro" id="IPR011006">
    <property type="entry name" value="CheY-like_superfamily"/>
</dbReference>
<dbReference type="CDD" id="cd17541">
    <property type="entry name" value="REC_CheB-like"/>
    <property type="match status" value="1"/>
</dbReference>
<feature type="region of interest" description="Disordered" evidence="7">
    <location>
        <begin position="131"/>
        <end position="193"/>
    </location>
</feature>
<feature type="compositionally biased region" description="Pro residues" evidence="7">
    <location>
        <begin position="159"/>
        <end position="170"/>
    </location>
</feature>
<dbReference type="PANTHER" id="PTHR42872:SF3">
    <property type="entry name" value="PROTEIN-GLUTAMATE METHYLESTERASE_PROTEIN-GLUTAMINE GLUTAMINASE 1"/>
    <property type="match status" value="1"/>
</dbReference>
<dbReference type="InterPro" id="IPR000673">
    <property type="entry name" value="Sig_transdc_resp-reg_Me-estase"/>
</dbReference>
<dbReference type="PIRSF" id="PIRSF000876">
    <property type="entry name" value="RR_chemtxs_CheB"/>
    <property type="match status" value="1"/>
</dbReference>
<gene>
    <name evidence="4" type="primary">cheB</name>
    <name evidence="10" type="ORF">U5822_12765</name>
</gene>
<evidence type="ECO:0000259" key="8">
    <source>
        <dbReference type="PROSITE" id="PS50110"/>
    </source>
</evidence>
<dbReference type="InterPro" id="IPR001789">
    <property type="entry name" value="Sig_transdc_resp-reg_receiver"/>
</dbReference>
<keyword evidence="4 6" id="KW-0597">Phosphoprotein</keyword>
<keyword evidence="11" id="KW-1185">Reference proteome</keyword>
<dbReference type="Pfam" id="PF01339">
    <property type="entry name" value="CheB_methylest"/>
    <property type="match status" value="1"/>
</dbReference>
<dbReference type="SUPFAM" id="SSF52172">
    <property type="entry name" value="CheY-like"/>
    <property type="match status" value="1"/>
</dbReference>
<keyword evidence="1 4" id="KW-0145">Chemotaxis</keyword>
<dbReference type="PROSITE" id="PS50122">
    <property type="entry name" value="CHEB"/>
    <property type="match status" value="1"/>
</dbReference>
<organism evidence="10 11">
    <name type="scientific">Marinobacter qingdaonensis</name>
    <dbReference type="NCBI Taxonomy" id="3108486"/>
    <lineage>
        <taxon>Bacteria</taxon>
        <taxon>Pseudomonadati</taxon>
        <taxon>Pseudomonadota</taxon>
        <taxon>Gammaproteobacteria</taxon>
        <taxon>Pseudomonadales</taxon>
        <taxon>Marinobacteraceae</taxon>
        <taxon>Marinobacter</taxon>
    </lineage>
</organism>
<keyword evidence="2 4" id="KW-0378">Hydrolase</keyword>
<dbReference type="EC" id="3.5.1.44" evidence="4"/>
<protein>
    <recommendedName>
        <fullName evidence="4">Protein-glutamate methylesterase/protein-glutamine glutaminase</fullName>
        <ecNumber evidence="4">3.1.1.61</ecNumber>
        <ecNumber evidence="4">3.5.1.44</ecNumber>
    </recommendedName>
</protein>
<evidence type="ECO:0000256" key="5">
    <source>
        <dbReference type="PROSITE-ProRule" id="PRU00050"/>
    </source>
</evidence>
<feature type="active site" evidence="4 5">
    <location>
        <position position="203"/>
    </location>
</feature>
<comment type="function">
    <text evidence="4">Involved in chemotaxis. Part of a chemotaxis signal transduction system that modulates chemotaxis in response to various stimuli. Catalyzes the demethylation of specific methylglutamate residues introduced into the chemoreceptors (methyl-accepting chemotaxis proteins or MCP) by CheR. Also mediates the irreversible deamidation of specific glutamine residues to glutamic acid.</text>
</comment>
<accession>A0ABU5P0G1</accession>
<feature type="active site" evidence="4 5">
    <location>
        <position position="230"/>
    </location>
</feature>
<keyword evidence="4" id="KW-0963">Cytoplasm</keyword>
<name>A0ABU5P0G1_9GAMM</name>
<dbReference type="GO" id="GO:0008984">
    <property type="term" value="F:protein-glutamate methylesterase activity"/>
    <property type="evidence" value="ECO:0007669"/>
    <property type="project" value="UniProtKB-EC"/>
</dbReference>
<dbReference type="HAMAP" id="MF_00099">
    <property type="entry name" value="CheB_chemtxs"/>
    <property type="match status" value="1"/>
</dbReference>
<dbReference type="Gene3D" id="3.40.50.180">
    <property type="entry name" value="Methylesterase CheB, C-terminal domain"/>
    <property type="match status" value="1"/>
</dbReference>
<dbReference type="InterPro" id="IPR008248">
    <property type="entry name" value="CheB-like"/>
</dbReference>
<evidence type="ECO:0000313" key="10">
    <source>
        <dbReference type="EMBL" id="MEA1081546.1"/>
    </source>
</evidence>
<dbReference type="Pfam" id="PF00072">
    <property type="entry name" value="Response_reg"/>
    <property type="match status" value="1"/>
</dbReference>
<evidence type="ECO:0000259" key="9">
    <source>
        <dbReference type="PROSITE" id="PS50122"/>
    </source>
</evidence>
<evidence type="ECO:0000256" key="1">
    <source>
        <dbReference type="ARBA" id="ARBA00022500"/>
    </source>
</evidence>
<dbReference type="RefSeq" id="WP_322856000.1">
    <property type="nucleotide sequence ID" value="NZ_JAYDCJ010000003.1"/>
</dbReference>
<evidence type="ECO:0000256" key="6">
    <source>
        <dbReference type="PROSITE-ProRule" id="PRU00169"/>
    </source>
</evidence>
<dbReference type="NCBIfam" id="NF001965">
    <property type="entry name" value="PRK00742.1"/>
    <property type="match status" value="1"/>
</dbReference>
<dbReference type="PROSITE" id="PS50110">
    <property type="entry name" value="RESPONSE_REGULATORY"/>
    <property type="match status" value="1"/>
</dbReference>
<evidence type="ECO:0000256" key="3">
    <source>
        <dbReference type="ARBA" id="ARBA00048267"/>
    </source>
</evidence>
<feature type="active site" evidence="4 5">
    <location>
        <position position="326"/>
    </location>
</feature>
<dbReference type="SMART" id="SM00448">
    <property type="entry name" value="REC"/>
    <property type="match status" value="1"/>
</dbReference>
<dbReference type="PANTHER" id="PTHR42872">
    <property type="entry name" value="PROTEIN-GLUTAMATE METHYLESTERASE/PROTEIN-GLUTAMINE GLUTAMINASE"/>
    <property type="match status" value="1"/>
</dbReference>
<comment type="similarity">
    <text evidence="4">Belongs to the CheB family.</text>
</comment>
<feature type="domain" description="Response regulatory" evidence="8">
    <location>
        <begin position="4"/>
        <end position="121"/>
    </location>
</feature>